<evidence type="ECO:0000313" key="3">
    <source>
        <dbReference type="Proteomes" id="UP000284706"/>
    </source>
</evidence>
<organism evidence="2 3">
    <name type="scientific">Gymnopilus dilepis</name>
    <dbReference type="NCBI Taxonomy" id="231916"/>
    <lineage>
        <taxon>Eukaryota</taxon>
        <taxon>Fungi</taxon>
        <taxon>Dikarya</taxon>
        <taxon>Basidiomycota</taxon>
        <taxon>Agaricomycotina</taxon>
        <taxon>Agaricomycetes</taxon>
        <taxon>Agaricomycetidae</taxon>
        <taxon>Agaricales</taxon>
        <taxon>Agaricineae</taxon>
        <taxon>Hymenogastraceae</taxon>
        <taxon>Gymnopilus</taxon>
    </lineage>
</organism>
<dbReference type="AlphaFoldDB" id="A0A409WB86"/>
<accession>A0A409WB86</accession>
<dbReference type="OrthoDB" id="2922289at2759"/>
<evidence type="ECO:0000256" key="1">
    <source>
        <dbReference type="SAM" id="MobiDB-lite"/>
    </source>
</evidence>
<comment type="caution">
    <text evidence="2">The sequence shown here is derived from an EMBL/GenBank/DDBJ whole genome shotgun (WGS) entry which is preliminary data.</text>
</comment>
<protein>
    <submittedName>
        <fullName evidence="2">Uncharacterized protein</fullName>
    </submittedName>
</protein>
<proteinExistence type="predicted"/>
<feature type="region of interest" description="Disordered" evidence="1">
    <location>
        <begin position="1"/>
        <end position="31"/>
    </location>
</feature>
<dbReference type="InParanoid" id="A0A409WB86"/>
<gene>
    <name evidence="2" type="ORF">CVT26_001672</name>
</gene>
<dbReference type="STRING" id="231916.A0A409WB86"/>
<reference evidence="2 3" key="1">
    <citation type="journal article" date="2018" name="Evol. Lett.">
        <title>Horizontal gene cluster transfer increased hallucinogenic mushroom diversity.</title>
        <authorList>
            <person name="Reynolds H.T."/>
            <person name="Vijayakumar V."/>
            <person name="Gluck-Thaler E."/>
            <person name="Korotkin H.B."/>
            <person name="Matheny P.B."/>
            <person name="Slot J.C."/>
        </authorList>
    </citation>
    <scope>NUCLEOTIDE SEQUENCE [LARGE SCALE GENOMIC DNA]</scope>
    <source>
        <strain evidence="2 3">SRW20</strain>
    </source>
</reference>
<name>A0A409WB86_9AGAR</name>
<keyword evidence="3" id="KW-1185">Reference proteome</keyword>
<sequence>MPTSSNFTSSDTLVKPTGTTTEPPVIKSAHATDDPQHLAFLKEKFGGKYQSIVDRYGAIDTVYDDDGEVVDVLPPEDPEEINRTVLDSSAKGRKIDDEWVPNVGNLLKLARAEASYLESLIHQLRTDPDYLRSVIESAANNRPELVPDAEGNKPRLDHLLDKPHFLAQLFRYTIHNTLLVLGQWTLVARYLDDLVAAEKKYGYNGAFPEQQTFMDGARDVVEQALEIIARVISRATVKHKRFEGLWTYEPPYTGALIEAKDSSGSSAMLESEDLFGALYRFSRSGPTDISAIEDLLGHFSKATQKDFDELGDHLTEHITRFEDEDVYSLSRQNFFKLLGFGNKSPLYHADDRLKELRRNSEESKKILDGAPIERHIKGLSSLARESTVKKIWAEVDNLTQKKFRTTLEKLLGYGDLPPPRNLILRRSPRRRTIVVSPKNIRRQARQEELPKPRPEARVEHEPVKLTPVSYLSDVKTAAEIEEPPQVRIGPKIKTVGVPGPSFEDKVESSDQCSMTEKEEGEETQIQFHIRKKSIYETFERVFKGGKGVVEQSDLIKALCYIGAELTQHQPFMIHRIHGKAPEMSSGYLYSCRKQLETLVKWSMETFVLVPTH</sequence>
<dbReference type="Proteomes" id="UP000284706">
    <property type="component" value="Unassembled WGS sequence"/>
</dbReference>
<feature type="compositionally biased region" description="Polar residues" evidence="1">
    <location>
        <begin position="1"/>
        <end position="22"/>
    </location>
</feature>
<dbReference type="EMBL" id="NHYE01005231">
    <property type="protein sequence ID" value="PPQ75751.1"/>
    <property type="molecule type" value="Genomic_DNA"/>
</dbReference>
<evidence type="ECO:0000313" key="2">
    <source>
        <dbReference type="EMBL" id="PPQ75751.1"/>
    </source>
</evidence>